<keyword evidence="2" id="KW-1185">Reference proteome</keyword>
<dbReference type="Proteomes" id="UP000076532">
    <property type="component" value="Unassembled WGS sequence"/>
</dbReference>
<accession>A0A165YY28</accession>
<protein>
    <submittedName>
        <fullName evidence="1">Uncharacterized protein</fullName>
    </submittedName>
</protein>
<name>A0A165YY28_9AGAM</name>
<sequence length="99" mass="11216">MMPVEKVAPLALKRCLKSGFVEKRPGTTRTAHSHFRGTHAMNPVHFIPSLSCIVTPDRIERDMSLAHTNMLWEEQYTPCQANGGAVDEGRKTWSHERET</sequence>
<reference evidence="1 2" key="1">
    <citation type="journal article" date="2016" name="Mol. Biol. Evol.">
        <title>Comparative Genomics of Early-Diverging Mushroom-Forming Fungi Provides Insights into the Origins of Lignocellulose Decay Capabilities.</title>
        <authorList>
            <person name="Nagy L.G."/>
            <person name="Riley R."/>
            <person name="Tritt A."/>
            <person name="Adam C."/>
            <person name="Daum C."/>
            <person name="Floudas D."/>
            <person name="Sun H."/>
            <person name="Yadav J.S."/>
            <person name="Pangilinan J."/>
            <person name="Larsson K.H."/>
            <person name="Matsuura K."/>
            <person name="Barry K."/>
            <person name="Labutti K."/>
            <person name="Kuo R."/>
            <person name="Ohm R.A."/>
            <person name="Bhattacharya S.S."/>
            <person name="Shirouzu T."/>
            <person name="Yoshinaga Y."/>
            <person name="Martin F.M."/>
            <person name="Grigoriev I.V."/>
            <person name="Hibbett D.S."/>
        </authorList>
    </citation>
    <scope>NUCLEOTIDE SEQUENCE [LARGE SCALE GENOMIC DNA]</scope>
    <source>
        <strain evidence="1 2">CBS 109695</strain>
    </source>
</reference>
<dbReference type="AlphaFoldDB" id="A0A165YY28"/>
<evidence type="ECO:0000313" key="2">
    <source>
        <dbReference type="Proteomes" id="UP000076532"/>
    </source>
</evidence>
<organism evidence="1 2">
    <name type="scientific">Athelia psychrophila</name>
    <dbReference type="NCBI Taxonomy" id="1759441"/>
    <lineage>
        <taxon>Eukaryota</taxon>
        <taxon>Fungi</taxon>
        <taxon>Dikarya</taxon>
        <taxon>Basidiomycota</taxon>
        <taxon>Agaricomycotina</taxon>
        <taxon>Agaricomycetes</taxon>
        <taxon>Agaricomycetidae</taxon>
        <taxon>Atheliales</taxon>
        <taxon>Atheliaceae</taxon>
        <taxon>Athelia</taxon>
    </lineage>
</organism>
<dbReference type="EMBL" id="KV417687">
    <property type="protein sequence ID" value="KZP10039.1"/>
    <property type="molecule type" value="Genomic_DNA"/>
</dbReference>
<evidence type="ECO:0000313" key="1">
    <source>
        <dbReference type="EMBL" id="KZP10039.1"/>
    </source>
</evidence>
<gene>
    <name evidence="1" type="ORF">FIBSPDRAFT_872994</name>
</gene>
<proteinExistence type="predicted"/>